<reference evidence="1 2" key="1">
    <citation type="submission" date="2024-02" db="EMBL/GenBank/DDBJ databases">
        <title>de novo genome assembly of Solanum bulbocastanum strain 11H21.</title>
        <authorList>
            <person name="Hosaka A.J."/>
        </authorList>
    </citation>
    <scope>NUCLEOTIDE SEQUENCE [LARGE SCALE GENOMIC DNA]</scope>
    <source>
        <tissue evidence="1">Young leaves</tissue>
    </source>
</reference>
<organism evidence="1 2">
    <name type="scientific">Solanum bulbocastanum</name>
    <name type="common">Wild potato</name>
    <dbReference type="NCBI Taxonomy" id="147425"/>
    <lineage>
        <taxon>Eukaryota</taxon>
        <taxon>Viridiplantae</taxon>
        <taxon>Streptophyta</taxon>
        <taxon>Embryophyta</taxon>
        <taxon>Tracheophyta</taxon>
        <taxon>Spermatophyta</taxon>
        <taxon>Magnoliopsida</taxon>
        <taxon>eudicotyledons</taxon>
        <taxon>Gunneridae</taxon>
        <taxon>Pentapetalae</taxon>
        <taxon>asterids</taxon>
        <taxon>lamiids</taxon>
        <taxon>Solanales</taxon>
        <taxon>Solanaceae</taxon>
        <taxon>Solanoideae</taxon>
        <taxon>Solaneae</taxon>
        <taxon>Solanum</taxon>
    </lineage>
</organism>
<keyword evidence="2" id="KW-1185">Reference proteome</keyword>
<dbReference type="EMBL" id="JBANQN010000005">
    <property type="protein sequence ID" value="KAK6788527.1"/>
    <property type="molecule type" value="Genomic_DNA"/>
</dbReference>
<evidence type="ECO:0000313" key="1">
    <source>
        <dbReference type="EMBL" id="KAK6788527.1"/>
    </source>
</evidence>
<protein>
    <submittedName>
        <fullName evidence="1">Uncharacterized protein</fullName>
    </submittedName>
</protein>
<evidence type="ECO:0000313" key="2">
    <source>
        <dbReference type="Proteomes" id="UP001371456"/>
    </source>
</evidence>
<dbReference type="AlphaFoldDB" id="A0AAN8TNW0"/>
<accession>A0AAN8TNW0</accession>
<gene>
    <name evidence="1" type="ORF">RDI58_012325</name>
</gene>
<name>A0AAN8TNW0_SOLBU</name>
<dbReference type="Proteomes" id="UP001371456">
    <property type="component" value="Unassembled WGS sequence"/>
</dbReference>
<sequence length="32" mass="3808">MAPEVIQASRYDGKLMYGLSECLLLKWRRCYL</sequence>
<comment type="caution">
    <text evidence="1">The sequence shown here is derived from an EMBL/GenBank/DDBJ whole genome shotgun (WGS) entry which is preliminary data.</text>
</comment>
<proteinExistence type="predicted"/>